<accession>A0A8H3EN67</accession>
<keyword evidence="2" id="KW-1185">Reference proteome</keyword>
<reference evidence="1" key="1">
    <citation type="submission" date="2021-03" db="EMBL/GenBank/DDBJ databases">
        <authorList>
            <person name="Tagirdzhanova G."/>
        </authorList>
    </citation>
    <scope>NUCLEOTIDE SEQUENCE</scope>
</reference>
<comment type="caution">
    <text evidence="1">The sequence shown here is derived from an EMBL/GenBank/DDBJ whole genome shotgun (WGS) entry which is preliminary data.</text>
</comment>
<sequence>MTAQMRAEVKALAISPTLVQRTVNKADRPVVSAVQSRFCKHALTPKFTKPTCLIEPVESNASLDKEHNKSSNAEGLRSPSFLKFLQTFAEPTSISAKFTDLSSTHYALIIVRRGRIMLQRWTPDGIATYKVQRADAGLGIELTAHISWLSHGRLLIRIFLMRDLSHIFALSMKAGLSFPTLVTRNTETIAAVQAGDIPSLTHLFESKRARPFDTLKNGNSLLHV</sequence>
<name>A0A8H3EN67_9LECA</name>
<protein>
    <submittedName>
        <fullName evidence="1">Uncharacterized protein</fullName>
    </submittedName>
</protein>
<proteinExistence type="predicted"/>
<evidence type="ECO:0000313" key="2">
    <source>
        <dbReference type="Proteomes" id="UP000664203"/>
    </source>
</evidence>
<dbReference type="EMBL" id="CAJPDR010000027">
    <property type="protein sequence ID" value="CAF9908324.1"/>
    <property type="molecule type" value="Genomic_DNA"/>
</dbReference>
<dbReference type="AlphaFoldDB" id="A0A8H3EN67"/>
<dbReference type="Proteomes" id="UP000664203">
    <property type="component" value="Unassembled WGS sequence"/>
</dbReference>
<gene>
    <name evidence="1" type="ORF">ALECFALPRED_004380</name>
</gene>
<evidence type="ECO:0000313" key="1">
    <source>
        <dbReference type="EMBL" id="CAF9908324.1"/>
    </source>
</evidence>
<organism evidence="1 2">
    <name type="scientific">Alectoria fallacina</name>
    <dbReference type="NCBI Taxonomy" id="1903189"/>
    <lineage>
        <taxon>Eukaryota</taxon>
        <taxon>Fungi</taxon>
        <taxon>Dikarya</taxon>
        <taxon>Ascomycota</taxon>
        <taxon>Pezizomycotina</taxon>
        <taxon>Lecanoromycetes</taxon>
        <taxon>OSLEUM clade</taxon>
        <taxon>Lecanoromycetidae</taxon>
        <taxon>Lecanorales</taxon>
        <taxon>Lecanorineae</taxon>
        <taxon>Parmeliaceae</taxon>
        <taxon>Alectoria</taxon>
    </lineage>
</organism>